<dbReference type="EMBL" id="RHFK02000018">
    <property type="protein sequence ID" value="TWW60276.1"/>
    <property type="molecule type" value="Genomic_DNA"/>
</dbReference>
<keyword evidence="4" id="KW-1185">Reference proteome</keyword>
<feature type="region of interest" description="Disordered" evidence="1">
    <location>
        <begin position="74"/>
        <end position="93"/>
    </location>
</feature>
<comment type="caution">
    <text evidence="3">The sequence shown here is derived from an EMBL/GenBank/DDBJ whole genome shotgun (WGS) entry which is preliminary data.</text>
</comment>
<gene>
    <name evidence="3" type="ORF">D4764_05G0003660</name>
</gene>
<keyword evidence="3" id="KW-0472">Membrane</keyword>
<accession>A0A5C6MZ35</accession>
<feature type="domain" description="Transmembrane protein family 132 fourth" evidence="2">
    <location>
        <begin position="23"/>
        <end position="75"/>
    </location>
</feature>
<name>A0A5C6MZ35_9TELE</name>
<dbReference type="Proteomes" id="UP000324091">
    <property type="component" value="Chromosome 5"/>
</dbReference>
<organism evidence="3 4">
    <name type="scientific">Takifugu flavidus</name>
    <name type="common">sansaifugu</name>
    <dbReference type="NCBI Taxonomy" id="433684"/>
    <lineage>
        <taxon>Eukaryota</taxon>
        <taxon>Metazoa</taxon>
        <taxon>Chordata</taxon>
        <taxon>Craniata</taxon>
        <taxon>Vertebrata</taxon>
        <taxon>Euteleostomi</taxon>
        <taxon>Actinopterygii</taxon>
        <taxon>Neopterygii</taxon>
        <taxon>Teleostei</taxon>
        <taxon>Neoteleostei</taxon>
        <taxon>Acanthomorphata</taxon>
        <taxon>Eupercaria</taxon>
        <taxon>Tetraodontiformes</taxon>
        <taxon>Tetradontoidea</taxon>
        <taxon>Tetraodontidae</taxon>
        <taxon>Takifugu</taxon>
    </lineage>
</organism>
<evidence type="ECO:0000259" key="2">
    <source>
        <dbReference type="Pfam" id="PF16070"/>
    </source>
</evidence>
<dbReference type="InterPro" id="IPR026307">
    <property type="entry name" value="TMEM132"/>
</dbReference>
<evidence type="ECO:0000313" key="4">
    <source>
        <dbReference type="Proteomes" id="UP000324091"/>
    </source>
</evidence>
<dbReference type="AlphaFoldDB" id="A0A5C6MZ35"/>
<dbReference type="PANTHER" id="PTHR13388:SF28">
    <property type="entry name" value="TRANSMEMBRANE PROTEIN 132C"/>
    <property type="match status" value="1"/>
</dbReference>
<proteinExistence type="predicted"/>
<keyword evidence="3" id="KW-0812">Transmembrane</keyword>
<sequence>MMVGVAEVQREMEEMPGGGAELHDTEVVNTAILTGRHVAVPVKVVTVETDGQVREVDESVTCSSADMDVIKQSDRLDGSTQSKMVGGERTAWRGESVSPGSAGYFSVLYTTGYRCNV</sequence>
<dbReference type="PANTHER" id="PTHR13388">
    <property type="entry name" value="DETONATOR, ISOFORM E"/>
    <property type="match status" value="1"/>
</dbReference>
<protein>
    <submittedName>
        <fullName evidence="3">Transmembrane protein 132D</fullName>
    </submittedName>
</protein>
<reference evidence="3 4" key="1">
    <citation type="submission" date="2019-04" db="EMBL/GenBank/DDBJ databases">
        <title>Chromosome genome assembly for Takifugu flavidus.</title>
        <authorList>
            <person name="Xiao S."/>
        </authorList>
    </citation>
    <scope>NUCLEOTIDE SEQUENCE [LARGE SCALE GENOMIC DNA]</scope>
    <source>
        <strain evidence="3">HTHZ2018</strain>
        <tissue evidence="3">Muscle</tissue>
    </source>
</reference>
<evidence type="ECO:0000313" key="3">
    <source>
        <dbReference type="EMBL" id="TWW60276.1"/>
    </source>
</evidence>
<dbReference type="InterPro" id="IPR031437">
    <property type="entry name" value="Ig_TMEM132_4th"/>
</dbReference>
<evidence type="ECO:0000256" key="1">
    <source>
        <dbReference type="SAM" id="MobiDB-lite"/>
    </source>
</evidence>
<dbReference type="Pfam" id="PF16070">
    <property type="entry name" value="Ig_TMEM132_4th"/>
    <property type="match status" value="1"/>
</dbReference>